<sequence>MRLGQQAAPGIGRFRVTPADAALDPPYAGFWIRVAAYLVDILVLFVFSSVYMFIGLVAIDLFGGDPVRGPERGILQIVLTALCASYFAIFHSSSWQATVGKKCFGLYVARRDGSQAGLVRCVMRYFATGVSTLTLGIGYLAVAFTAEKTAFHDMLAGTRVYRGIPGE</sequence>
<dbReference type="InterPro" id="IPR010432">
    <property type="entry name" value="RDD"/>
</dbReference>
<evidence type="ECO:0000256" key="6">
    <source>
        <dbReference type="SAM" id="Phobius"/>
    </source>
</evidence>
<evidence type="ECO:0000256" key="4">
    <source>
        <dbReference type="ARBA" id="ARBA00022989"/>
    </source>
</evidence>
<dbReference type="PANTHER" id="PTHR36115:SF4">
    <property type="entry name" value="MEMBRANE PROTEIN"/>
    <property type="match status" value="1"/>
</dbReference>
<feature type="transmembrane region" description="Helical" evidence="6">
    <location>
        <begin position="34"/>
        <end position="62"/>
    </location>
</feature>
<feature type="transmembrane region" description="Helical" evidence="6">
    <location>
        <begin position="125"/>
        <end position="146"/>
    </location>
</feature>
<dbReference type="EMBL" id="CP051775">
    <property type="protein sequence ID" value="QJE73413.1"/>
    <property type="molecule type" value="Genomic_DNA"/>
</dbReference>
<dbReference type="Proteomes" id="UP000501891">
    <property type="component" value="Chromosome"/>
</dbReference>
<dbReference type="GO" id="GO:0005886">
    <property type="term" value="C:plasma membrane"/>
    <property type="evidence" value="ECO:0007669"/>
    <property type="project" value="UniProtKB-SubCell"/>
</dbReference>
<organism evidence="8 9">
    <name type="scientific">Aerophototrophica crusticola</name>
    <dbReference type="NCBI Taxonomy" id="1709002"/>
    <lineage>
        <taxon>Bacteria</taxon>
        <taxon>Pseudomonadati</taxon>
        <taxon>Pseudomonadota</taxon>
        <taxon>Alphaproteobacteria</taxon>
        <taxon>Rhodospirillales</taxon>
        <taxon>Rhodospirillaceae</taxon>
        <taxon>Aerophototrophica</taxon>
    </lineage>
</organism>
<protein>
    <submittedName>
        <fullName evidence="8">RDD family protein</fullName>
    </submittedName>
</protein>
<dbReference type="KEGG" id="acru:HHL28_10195"/>
<dbReference type="PANTHER" id="PTHR36115">
    <property type="entry name" value="PROLINE-RICH ANTIGEN HOMOLOG-RELATED"/>
    <property type="match status" value="1"/>
</dbReference>
<keyword evidence="9" id="KW-1185">Reference proteome</keyword>
<feature type="transmembrane region" description="Helical" evidence="6">
    <location>
        <begin position="74"/>
        <end position="92"/>
    </location>
</feature>
<keyword evidence="3 6" id="KW-0812">Transmembrane</keyword>
<keyword evidence="4 6" id="KW-1133">Transmembrane helix</keyword>
<gene>
    <name evidence="8" type="ORF">HHL28_10195</name>
</gene>
<accession>A0A858R898</accession>
<evidence type="ECO:0000313" key="8">
    <source>
        <dbReference type="EMBL" id="QJE73413.1"/>
    </source>
</evidence>
<evidence type="ECO:0000313" key="9">
    <source>
        <dbReference type="Proteomes" id="UP000501891"/>
    </source>
</evidence>
<evidence type="ECO:0000256" key="3">
    <source>
        <dbReference type="ARBA" id="ARBA00022692"/>
    </source>
</evidence>
<dbReference type="InterPro" id="IPR051791">
    <property type="entry name" value="Pra-immunoreactive"/>
</dbReference>
<dbReference type="Pfam" id="PF06271">
    <property type="entry name" value="RDD"/>
    <property type="match status" value="1"/>
</dbReference>
<comment type="subcellular location">
    <subcellularLocation>
        <location evidence="1">Cell membrane</location>
        <topology evidence="1">Multi-pass membrane protein</topology>
    </subcellularLocation>
</comment>
<name>A0A858R898_9PROT</name>
<feature type="domain" description="RDD" evidence="7">
    <location>
        <begin position="27"/>
        <end position="157"/>
    </location>
</feature>
<keyword evidence="5 6" id="KW-0472">Membrane</keyword>
<evidence type="ECO:0000256" key="2">
    <source>
        <dbReference type="ARBA" id="ARBA00022475"/>
    </source>
</evidence>
<evidence type="ECO:0000256" key="5">
    <source>
        <dbReference type="ARBA" id="ARBA00023136"/>
    </source>
</evidence>
<keyword evidence="2" id="KW-1003">Cell membrane</keyword>
<evidence type="ECO:0000256" key="1">
    <source>
        <dbReference type="ARBA" id="ARBA00004651"/>
    </source>
</evidence>
<reference evidence="8" key="1">
    <citation type="submission" date="2020-04" db="EMBL/GenBank/DDBJ databases">
        <title>A desert anoxygenic phototrophic bacterium fixes CO2 using RubisCO under aerobic conditions.</title>
        <authorList>
            <person name="Tang K."/>
        </authorList>
    </citation>
    <scope>NUCLEOTIDE SEQUENCE [LARGE SCALE GENOMIC DNA]</scope>
    <source>
        <strain evidence="8">MIMtkB3</strain>
    </source>
</reference>
<dbReference type="AlphaFoldDB" id="A0A858R898"/>
<evidence type="ECO:0000259" key="7">
    <source>
        <dbReference type="Pfam" id="PF06271"/>
    </source>
</evidence>
<proteinExistence type="predicted"/>